<dbReference type="GO" id="GO:0005737">
    <property type="term" value="C:cytoplasm"/>
    <property type="evidence" value="ECO:0007669"/>
    <property type="project" value="UniProtKB-SubCell"/>
</dbReference>
<evidence type="ECO:0000256" key="4">
    <source>
        <dbReference type="ARBA" id="ARBA00022679"/>
    </source>
</evidence>
<evidence type="ECO:0000259" key="7">
    <source>
        <dbReference type="Pfam" id="PF10181"/>
    </source>
</evidence>
<evidence type="ECO:0000256" key="3">
    <source>
        <dbReference type="ARBA" id="ARBA00022603"/>
    </source>
</evidence>
<dbReference type="EMBL" id="LNIX01000002">
    <property type="protein sequence ID" value="OXA59224.1"/>
    <property type="molecule type" value="Genomic_DNA"/>
</dbReference>
<keyword evidence="4 8" id="KW-0808">Transferase</keyword>
<reference evidence="8 9" key="1">
    <citation type="submission" date="2015-12" db="EMBL/GenBank/DDBJ databases">
        <title>The genome of Folsomia candida.</title>
        <authorList>
            <person name="Faddeeva A."/>
            <person name="Derks M.F."/>
            <person name="Anvar Y."/>
            <person name="Smit S."/>
            <person name="Van Straalen N."/>
            <person name="Roelofs D."/>
        </authorList>
    </citation>
    <scope>NUCLEOTIDE SEQUENCE [LARGE SCALE GENOMIC DNA]</scope>
    <source>
        <strain evidence="8 9">VU population</strain>
        <tissue evidence="8">Whole body</tissue>
    </source>
</reference>
<feature type="transmembrane region" description="Helical" evidence="6">
    <location>
        <begin position="304"/>
        <end position="325"/>
    </location>
</feature>
<proteinExistence type="predicted"/>
<dbReference type="OrthoDB" id="206354at2759"/>
<evidence type="ECO:0000313" key="8">
    <source>
        <dbReference type="EMBL" id="OXA59224.1"/>
    </source>
</evidence>
<dbReference type="InterPro" id="IPR019369">
    <property type="entry name" value="Efm5/EEF1AKMT1"/>
</dbReference>
<dbReference type="AlphaFoldDB" id="A0A226EQ93"/>
<keyword evidence="9" id="KW-1185">Reference proteome</keyword>
<protein>
    <submittedName>
        <fullName evidence="8">Protein-lysine N-methyltransferase N6AMT2</fullName>
    </submittedName>
</protein>
<keyword evidence="3 8" id="KW-0489">Methyltransferase</keyword>
<organism evidence="8 9">
    <name type="scientific">Folsomia candida</name>
    <name type="common">Springtail</name>
    <dbReference type="NCBI Taxonomy" id="158441"/>
    <lineage>
        <taxon>Eukaryota</taxon>
        <taxon>Metazoa</taxon>
        <taxon>Ecdysozoa</taxon>
        <taxon>Arthropoda</taxon>
        <taxon>Hexapoda</taxon>
        <taxon>Collembola</taxon>
        <taxon>Entomobryomorpha</taxon>
        <taxon>Isotomoidea</taxon>
        <taxon>Isotomidae</taxon>
        <taxon>Proisotominae</taxon>
        <taxon>Folsomia</taxon>
    </lineage>
</organism>
<keyword evidence="6" id="KW-0812">Transmembrane</keyword>
<keyword evidence="2" id="KW-0963">Cytoplasm</keyword>
<gene>
    <name evidence="8" type="ORF">Fcan01_05993</name>
</gene>
<feature type="compositionally biased region" description="Polar residues" evidence="5">
    <location>
        <begin position="1"/>
        <end position="15"/>
    </location>
</feature>
<feature type="domain" description="Phosphatidylinositol N-acetylglucosaminyltransferase subunit H conserved" evidence="7">
    <location>
        <begin position="329"/>
        <end position="395"/>
    </location>
</feature>
<dbReference type="InterPro" id="IPR019328">
    <property type="entry name" value="PIGH-H_dom"/>
</dbReference>
<name>A0A226EQ93_FOLCA</name>
<evidence type="ECO:0000256" key="1">
    <source>
        <dbReference type="ARBA" id="ARBA00004496"/>
    </source>
</evidence>
<evidence type="ECO:0000256" key="2">
    <source>
        <dbReference type="ARBA" id="ARBA00022490"/>
    </source>
</evidence>
<dbReference type="PANTHER" id="PTHR13200">
    <property type="entry name" value="EEF1A LYSINE METHYLTRANSFERASE 1"/>
    <property type="match status" value="1"/>
</dbReference>
<evidence type="ECO:0000256" key="6">
    <source>
        <dbReference type="SAM" id="Phobius"/>
    </source>
</evidence>
<feature type="transmembrane region" description="Helical" evidence="6">
    <location>
        <begin position="273"/>
        <end position="292"/>
    </location>
</feature>
<dbReference type="InterPro" id="IPR041370">
    <property type="entry name" value="Mlase_EEF1AKMT1/ZCCHC4"/>
</dbReference>
<dbReference type="STRING" id="158441.A0A226EQ93"/>
<sequence length="419" mass="47540">MSTTDANEQLSTPKKPNTDVLDDEDDDVPQLSAHALAALHDFYDDQRVIQEALEEAKKNGNDNSVLFKTDLGKFFPEDWQLSQFWYEETTSRKLAEEVLAQAGPNGRVACVSCPSIFRACQVSENVVGRTVDLFEFDKRFDAFGSYFIFYDYKDPENVPEECLQAYKVVIVDPPFLSEECLEKVAITVKKIVAANGKIILCSDLNDHERMTVFLSTTGVSTNVFWRFLYFRGLYSWLSSIRTPLSSAVMSQLLFQERISPSVKEFIVAKPKCGLVLSFVIALFAAVIVPMSQVDIMHFITENPWVMFTLSVLVIFATLLSLNRYVIKESVIFILSTGVQVKQFNVFGLATSTRFFPKSKIKAFVINETIRRQRVVTYLALILNSPDKSGGIIVPLFHETMPRLTHLKKVYRESYSLINT</sequence>
<comment type="subcellular location">
    <subcellularLocation>
        <location evidence="1">Cytoplasm</location>
    </subcellularLocation>
</comment>
<keyword evidence="6" id="KW-0472">Membrane</keyword>
<evidence type="ECO:0000256" key="5">
    <source>
        <dbReference type="SAM" id="MobiDB-lite"/>
    </source>
</evidence>
<comment type="caution">
    <text evidence="8">The sequence shown here is derived from an EMBL/GenBank/DDBJ whole genome shotgun (WGS) entry which is preliminary data.</text>
</comment>
<feature type="region of interest" description="Disordered" evidence="5">
    <location>
        <begin position="1"/>
        <end position="26"/>
    </location>
</feature>
<dbReference type="PANTHER" id="PTHR13200:SF0">
    <property type="entry name" value="EEF1A LYSINE METHYLTRANSFERASE 1"/>
    <property type="match status" value="1"/>
</dbReference>
<dbReference type="GO" id="GO:0032259">
    <property type="term" value="P:methylation"/>
    <property type="evidence" value="ECO:0007669"/>
    <property type="project" value="UniProtKB-KW"/>
</dbReference>
<dbReference type="GO" id="GO:0016279">
    <property type="term" value="F:protein-lysine N-methyltransferase activity"/>
    <property type="evidence" value="ECO:0007669"/>
    <property type="project" value="InterPro"/>
</dbReference>
<dbReference type="Pfam" id="PF10181">
    <property type="entry name" value="PIG-H"/>
    <property type="match status" value="1"/>
</dbReference>
<accession>A0A226EQ93</accession>
<dbReference type="Pfam" id="PF10237">
    <property type="entry name" value="N6-adenineMlase"/>
    <property type="match status" value="1"/>
</dbReference>
<evidence type="ECO:0000313" key="9">
    <source>
        <dbReference type="Proteomes" id="UP000198287"/>
    </source>
</evidence>
<dbReference type="Proteomes" id="UP000198287">
    <property type="component" value="Unassembled WGS sequence"/>
</dbReference>
<keyword evidence="6" id="KW-1133">Transmembrane helix</keyword>